<keyword evidence="1" id="KW-0732">Signal</keyword>
<feature type="signal peptide" evidence="1">
    <location>
        <begin position="1"/>
        <end position="19"/>
    </location>
</feature>
<accession>A0A1B6LBN8</accession>
<evidence type="ECO:0000256" key="1">
    <source>
        <dbReference type="SAM" id="SignalP"/>
    </source>
</evidence>
<gene>
    <name evidence="2" type="ORF">g.51232</name>
</gene>
<evidence type="ECO:0000313" key="2">
    <source>
        <dbReference type="EMBL" id="JAT21095.1"/>
    </source>
</evidence>
<reference evidence="2" key="1">
    <citation type="submission" date="2015-11" db="EMBL/GenBank/DDBJ databases">
        <title>De novo transcriptome assembly of four potential Pierce s Disease insect vectors from Arizona vineyards.</title>
        <authorList>
            <person name="Tassone E.E."/>
        </authorList>
    </citation>
    <scope>NUCLEOTIDE SEQUENCE</scope>
</reference>
<dbReference type="AlphaFoldDB" id="A0A1B6LBN8"/>
<protein>
    <submittedName>
        <fullName evidence="2">Uncharacterized protein</fullName>
    </submittedName>
</protein>
<dbReference type="EMBL" id="GEBQ01018882">
    <property type="protein sequence ID" value="JAT21095.1"/>
    <property type="molecule type" value="Transcribed_RNA"/>
</dbReference>
<sequence>MYYFGNCVFFLLFVPTIIACSYNNAPEGRPDGNLKTSLQEGNFAIVEWNGLLFPGIAVCVTEEGAVIECMERTKKFWKWPTEKDSLFYKWNDIKKMIQPPRLVKRGLFSVSNM</sequence>
<name>A0A1B6LBN8_9HEMI</name>
<proteinExistence type="predicted"/>
<organism evidence="2">
    <name type="scientific">Graphocephala atropunctata</name>
    <dbReference type="NCBI Taxonomy" id="36148"/>
    <lineage>
        <taxon>Eukaryota</taxon>
        <taxon>Metazoa</taxon>
        <taxon>Ecdysozoa</taxon>
        <taxon>Arthropoda</taxon>
        <taxon>Hexapoda</taxon>
        <taxon>Insecta</taxon>
        <taxon>Pterygota</taxon>
        <taxon>Neoptera</taxon>
        <taxon>Paraneoptera</taxon>
        <taxon>Hemiptera</taxon>
        <taxon>Auchenorrhyncha</taxon>
        <taxon>Membracoidea</taxon>
        <taxon>Cicadellidae</taxon>
        <taxon>Cicadellinae</taxon>
        <taxon>Cicadellini</taxon>
        <taxon>Graphocephala</taxon>
    </lineage>
</organism>
<feature type="chain" id="PRO_5008587335" evidence="1">
    <location>
        <begin position="20"/>
        <end position="113"/>
    </location>
</feature>